<dbReference type="InterPro" id="IPR000477">
    <property type="entry name" value="RT_dom"/>
</dbReference>
<feature type="domain" description="Reverse transcriptase" evidence="1">
    <location>
        <begin position="549"/>
        <end position="776"/>
    </location>
</feature>
<evidence type="ECO:0000259" key="1">
    <source>
        <dbReference type="PROSITE" id="PS50878"/>
    </source>
</evidence>
<dbReference type="PANTHER" id="PTHR19446">
    <property type="entry name" value="REVERSE TRANSCRIPTASES"/>
    <property type="match status" value="1"/>
</dbReference>
<sequence length="1142" mass="131635">MSEKINIMCWNCKGVMSAVPYLTNCLEKYDINICALSEHWLRKCNIHFLQQIDSKYKIYAKSVDELLPTTQKCSNYRKGVALLVSSNIDRYVVHEIDVDSDRIIGIKMHLPNDVTIFFFCVYLPAASLPIDLFKEYVDLLHELYSVYSQNGIVIFAGDFNAKVQGPRVSGVQDDRSKILRRVLDEFSLISLNTQTFCKGPIHTFQGYENGPCSTIDHIIVPDNLPFKPENVNILDDDGLNLSDHFPIICTFNLGDSLTRPNLSTSSTNIAWNKALSNGSLTDYAFAVSQNLWTVDTNQTDIEKYYSEIINSLVLAARRYLPIVKHKRHLKPYWNDHLTELHDSMIQRRNVWISEHRPRGEEYESYISYKNSKNCFRNELRRVYDEYVAEMSNDIEKSIDVDQRLAWCIINSRRSRNTSDILLKLNNKLVNDPESVCAEFANLFEAIAKMSNHTEDKVNTKLLNLIRNRCDNDPIRPVFFEELSKIVTNLPNGKASGLDGISYEHIKYGGKLLLRHLCNLFNLIFDQCITPVDWKTSVVIPLFKGGKKLKSDIESYRGISLIPCISKVFEKLLDNRLNERLINFPNNQQMAYQKYLSSIYASFNLQETVHHYKERNSSIQVTLLDSKRAFDTVDHIGLKIKINDLGIDGNLWKLLDHMYRDLKSCVRCNNVTSRFFSLERGVRQGSALSAKLYLIYINDLIDILSTSGKGAVMLDLNVGCPVQADDIALISPTFSGMQCMIDICYNYSVKWKFEFSPSKSQVLIFSKEPETYRDLKLNTDIIPVCNSVKHVGIILDARFNSTERTLAACRTIRSVCMSIIRMGVHPSLLNPITCSKIIVQLCYSKGLYGCELWNNLTKNELLLLERTHRYICKYVQGLPRLTRTDKCTSLLGWIPIESIININKLLFFGRLCNMPSKYLPKNVLMSRLLVFYHKCTENNFGFVNDVIQIMQKYDLVGHIEKLISTSYFPKQKQWKSIVKKRVYEYEENILKQRLDSDNDFEYFKHIHNSIEPHRAWTILRQYPSLNFQAKYIISLCALVRPSEPDAEILLCHKCGFFYGNAIVHILIQCCSVAPTRDLFWIDLINIGPIEFSATLHAMEDIYLTLTLLSCNSDKCFILEKSDADSFTHSCVKFIYRLCKEYDS</sequence>
<accession>A0A8S3QD28</accession>
<dbReference type="SUPFAM" id="SSF56219">
    <property type="entry name" value="DNase I-like"/>
    <property type="match status" value="1"/>
</dbReference>
<keyword evidence="3" id="KW-1185">Reference proteome</keyword>
<name>A0A8S3QD28_MYTED</name>
<evidence type="ECO:0000313" key="3">
    <source>
        <dbReference type="Proteomes" id="UP000683360"/>
    </source>
</evidence>
<dbReference type="AlphaFoldDB" id="A0A8S3QD28"/>
<dbReference type="InterPro" id="IPR005135">
    <property type="entry name" value="Endo/exonuclease/phosphatase"/>
</dbReference>
<protein>
    <recommendedName>
        <fullName evidence="1">Reverse transcriptase domain-containing protein</fullName>
    </recommendedName>
</protein>
<reference evidence="2" key="1">
    <citation type="submission" date="2021-03" db="EMBL/GenBank/DDBJ databases">
        <authorList>
            <person name="Bekaert M."/>
        </authorList>
    </citation>
    <scope>NUCLEOTIDE SEQUENCE</scope>
</reference>
<gene>
    <name evidence="2" type="ORF">MEDL_8928</name>
</gene>
<dbReference type="InterPro" id="IPR036691">
    <property type="entry name" value="Endo/exonu/phosph_ase_sf"/>
</dbReference>
<dbReference type="Pfam" id="PF14529">
    <property type="entry name" value="Exo_endo_phos_2"/>
    <property type="match status" value="1"/>
</dbReference>
<dbReference type="Proteomes" id="UP000683360">
    <property type="component" value="Unassembled WGS sequence"/>
</dbReference>
<comment type="caution">
    <text evidence="2">The sequence shown here is derived from an EMBL/GenBank/DDBJ whole genome shotgun (WGS) entry which is preliminary data.</text>
</comment>
<dbReference type="Gene3D" id="3.60.10.10">
    <property type="entry name" value="Endonuclease/exonuclease/phosphatase"/>
    <property type="match status" value="1"/>
</dbReference>
<dbReference type="PROSITE" id="PS50878">
    <property type="entry name" value="RT_POL"/>
    <property type="match status" value="1"/>
</dbReference>
<dbReference type="CDD" id="cd01650">
    <property type="entry name" value="RT_nLTR_like"/>
    <property type="match status" value="1"/>
</dbReference>
<dbReference type="EMBL" id="CAJPWZ010000467">
    <property type="protein sequence ID" value="CAG2193989.1"/>
    <property type="molecule type" value="Genomic_DNA"/>
</dbReference>
<evidence type="ECO:0000313" key="2">
    <source>
        <dbReference type="EMBL" id="CAG2193989.1"/>
    </source>
</evidence>
<organism evidence="2 3">
    <name type="scientific">Mytilus edulis</name>
    <name type="common">Blue mussel</name>
    <dbReference type="NCBI Taxonomy" id="6550"/>
    <lineage>
        <taxon>Eukaryota</taxon>
        <taxon>Metazoa</taxon>
        <taxon>Spiralia</taxon>
        <taxon>Lophotrochozoa</taxon>
        <taxon>Mollusca</taxon>
        <taxon>Bivalvia</taxon>
        <taxon>Autobranchia</taxon>
        <taxon>Pteriomorphia</taxon>
        <taxon>Mytilida</taxon>
        <taxon>Mytiloidea</taxon>
        <taxon>Mytilidae</taxon>
        <taxon>Mytilinae</taxon>
        <taxon>Mytilus</taxon>
    </lineage>
</organism>
<proteinExistence type="predicted"/>
<dbReference type="Pfam" id="PF00078">
    <property type="entry name" value="RVT_1"/>
    <property type="match status" value="1"/>
</dbReference>
<dbReference type="GO" id="GO:0003824">
    <property type="term" value="F:catalytic activity"/>
    <property type="evidence" value="ECO:0007669"/>
    <property type="project" value="InterPro"/>
</dbReference>
<dbReference type="OrthoDB" id="7476844at2759"/>